<organism evidence="1">
    <name type="scientific">marine metagenome</name>
    <dbReference type="NCBI Taxonomy" id="408172"/>
    <lineage>
        <taxon>unclassified sequences</taxon>
        <taxon>metagenomes</taxon>
        <taxon>ecological metagenomes</taxon>
    </lineage>
</organism>
<reference evidence="1" key="1">
    <citation type="submission" date="2018-05" db="EMBL/GenBank/DDBJ databases">
        <authorList>
            <person name="Lanie J.A."/>
            <person name="Ng W.-L."/>
            <person name="Kazmierczak K.M."/>
            <person name="Andrzejewski T.M."/>
            <person name="Davidsen T.M."/>
            <person name="Wayne K.J."/>
            <person name="Tettelin H."/>
            <person name="Glass J.I."/>
            <person name="Rusch D."/>
            <person name="Podicherti R."/>
            <person name="Tsui H.-C.T."/>
            <person name="Winkler M.E."/>
        </authorList>
    </citation>
    <scope>NUCLEOTIDE SEQUENCE</scope>
</reference>
<sequence length="52" mass="5807">MKSVRHKIITIVVLHVLCFLLAAPLPASAETYEKGVLLFQKKIKKILSNSCL</sequence>
<feature type="non-terminal residue" evidence="1">
    <location>
        <position position="52"/>
    </location>
</feature>
<dbReference type="AlphaFoldDB" id="A0A383CXM2"/>
<name>A0A383CXM2_9ZZZZ</name>
<gene>
    <name evidence="1" type="ORF">METZ01_LOCUS489940</name>
</gene>
<accession>A0A383CXM2</accession>
<proteinExistence type="predicted"/>
<protein>
    <submittedName>
        <fullName evidence="1">Uncharacterized protein</fullName>
    </submittedName>
</protein>
<evidence type="ECO:0000313" key="1">
    <source>
        <dbReference type="EMBL" id="SVE37086.1"/>
    </source>
</evidence>
<dbReference type="EMBL" id="UINC01212659">
    <property type="protein sequence ID" value="SVE37086.1"/>
    <property type="molecule type" value="Genomic_DNA"/>
</dbReference>